<proteinExistence type="inferred from homology"/>
<protein>
    <submittedName>
        <fullName evidence="2">Uncharacterized protein</fullName>
    </submittedName>
</protein>
<evidence type="ECO:0000313" key="3">
    <source>
        <dbReference type="Proteomes" id="UP000031036"/>
    </source>
</evidence>
<dbReference type="Proteomes" id="UP000031036">
    <property type="component" value="Unassembled WGS sequence"/>
</dbReference>
<evidence type="ECO:0000313" key="2">
    <source>
        <dbReference type="EMBL" id="KHN81819.1"/>
    </source>
</evidence>
<comment type="similarity">
    <text evidence="1">Belongs to the FAM98 family.</text>
</comment>
<dbReference type="EMBL" id="JPKZ01001450">
    <property type="protein sequence ID" value="KHN81819.1"/>
    <property type="molecule type" value="Genomic_DNA"/>
</dbReference>
<accession>A0A0B2VKD4</accession>
<dbReference type="PANTHER" id="PTHR31353">
    <property type="entry name" value="FAM98"/>
    <property type="match status" value="1"/>
</dbReference>
<dbReference type="AlphaFoldDB" id="A0A0B2VKD4"/>
<gene>
    <name evidence="2" type="ORF">Tcan_09474</name>
</gene>
<organism evidence="2 3">
    <name type="scientific">Toxocara canis</name>
    <name type="common">Canine roundworm</name>
    <dbReference type="NCBI Taxonomy" id="6265"/>
    <lineage>
        <taxon>Eukaryota</taxon>
        <taxon>Metazoa</taxon>
        <taxon>Ecdysozoa</taxon>
        <taxon>Nematoda</taxon>
        <taxon>Chromadorea</taxon>
        <taxon>Rhabditida</taxon>
        <taxon>Spirurina</taxon>
        <taxon>Ascaridomorpha</taxon>
        <taxon>Ascaridoidea</taxon>
        <taxon>Toxocaridae</taxon>
        <taxon>Toxocara</taxon>
    </lineage>
</organism>
<name>A0A0B2VKD4_TOXCA</name>
<evidence type="ECO:0000256" key="1">
    <source>
        <dbReference type="ARBA" id="ARBA00007218"/>
    </source>
</evidence>
<dbReference type="InterPro" id="IPR018797">
    <property type="entry name" value="FAM98"/>
</dbReference>
<comment type="caution">
    <text evidence="2">The sequence shown here is derived from an EMBL/GenBank/DDBJ whole genome shotgun (WGS) entry which is preliminary data.</text>
</comment>
<dbReference type="Pfam" id="PF10239">
    <property type="entry name" value="DUF2465"/>
    <property type="match status" value="1"/>
</dbReference>
<sequence>MKYAWTTNGSTLAPGRSALFVTAEQNSVRSTAAMDRRCPIVLSTCRCKSPTRSAAITKSIIFRAQTRPGRCFRIVGGGVGWYQSSVVDTTTMGPPPAASEFSELHSELQKMGRPGRCFRIVGGGVGWYQSSVVVDTTTMGPPPAASEFSELHSELQKMGYPKTVSVDQLSQMMGAGLDSDQFAEMVVWLCTELSELYGLEETVRPLSEAENPEFFMLELSSLLNELG</sequence>
<dbReference type="GO" id="GO:0072669">
    <property type="term" value="C:tRNA-splicing ligase complex"/>
    <property type="evidence" value="ECO:0007669"/>
    <property type="project" value="TreeGrafter"/>
</dbReference>
<dbReference type="OrthoDB" id="512356at2759"/>
<keyword evidence="3" id="KW-1185">Reference proteome</keyword>
<dbReference type="PANTHER" id="PTHR31353:SF1">
    <property type="entry name" value="PROTEIN FAM98B"/>
    <property type="match status" value="1"/>
</dbReference>
<reference evidence="2 3" key="1">
    <citation type="submission" date="2014-11" db="EMBL/GenBank/DDBJ databases">
        <title>Genetic blueprint of the zoonotic pathogen Toxocara canis.</title>
        <authorList>
            <person name="Zhu X.-Q."/>
            <person name="Korhonen P.K."/>
            <person name="Cai H."/>
            <person name="Young N.D."/>
            <person name="Nejsum P."/>
            <person name="von Samson-Himmelstjerna G."/>
            <person name="Boag P.R."/>
            <person name="Tan P."/>
            <person name="Li Q."/>
            <person name="Min J."/>
            <person name="Yang Y."/>
            <person name="Wang X."/>
            <person name="Fang X."/>
            <person name="Hall R.S."/>
            <person name="Hofmann A."/>
            <person name="Sternberg P.W."/>
            <person name="Jex A.R."/>
            <person name="Gasser R.B."/>
        </authorList>
    </citation>
    <scope>NUCLEOTIDE SEQUENCE [LARGE SCALE GENOMIC DNA]</scope>
    <source>
        <strain evidence="2">PN_DK_2014</strain>
    </source>
</reference>